<proteinExistence type="predicted"/>
<dbReference type="Proteomes" id="UP000712600">
    <property type="component" value="Unassembled WGS sequence"/>
</dbReference>
<gene>
    <name evidence="1" type="ORF">F2Q69_00028110</name>
</gene>
<accession>A0A8S9S5G6</accession>
<evidence type="ECO:0000313" key="1">
    <source>
        <dbReference type="EMBL" id="KAF3587279.1"/>
    </source>
</evidence>
<dbReference type="AlphaFoldDB" id="A0A8S9S5G6"/>
<evidence type="ECO:0000313" key="2">
    <source>
        <dbReference type="Proteomes" id="UP000712600"/>
    </source>
</evidence>
<sequence length="131" mass="15431">MSEQEITPQLTPHGLCIELLRLFLPQKQRKQLPYEYRKHYTKLSSYKLTLKWKNVFYYHGHTRPINLDKRHSSLAQLRLSFEAELGYSVPFKDDSNRLDLIDSTKVSWSNPLETTSLAIKLSTVFMQSQNN</sequence>
<reference evidence="1" key="1">
    <citation type="submission" date="2019-12" db="EMBL/GenBank/DDBJ databases">
        <title>Genome sequencing and annotation of Brassica cretica.</title>
        <authorList>
            <person name="Studholme D.J."/>
            <person name="Sarris P."/>
        </authorList>
    </citation>
    <scope>NUCLEOTIDE SEQUENCE</scope>
    <source>
        <strain evidence="1">PFS-109/04</strain>
        <tissue evidence="1">Leaf</tissue>
    </source>
</reference>
<organism evidence="1 2">
    <name type="scientific">Brassica cretica</name>
    <name type="common">Mustard</name>
    <dbReference type="NCBI Taxonomy" id="69181"/>
    <lineage>
        <taxon>Eukaryota</taxon>
        <taxon>Viridiplantae</taxon>
        <taxon>Streptophyta</taxon>
        <taxon>Embryophyta</taxon>
        <taxon>Tracheophyta</taxon>
        <taxon>Spermatophyta</taxon>
        <taxon>Magnoliopsida</taxon>
        <taxon>eudicotyledons</taxon>
        <taxon>Gunneridae</taxon>
        <taxon>Pentapetalae</taxon>
        <taxon>rosids</taxon>
        <taxon>malvids</taxon>
        <taxon>Brassicales</taxon>
        <taxon>Brassicaceae</taxon>
        <taxon>Brassiceae</taxon>
        <taxon>Brassica</taxon>
    </lineage>
</organism>
<comment type="caution">
    <text evidence="1">The sequence shown here is derived from an EMBL/GenBank/DDBJ whole genome shotgun (WGS) entry which is preliminary data.</text>
</comment>
<name>A0A8S9S5G6_BRACR</name>
<dbReference type="EMBL" id="QGKX02000088">
    <property type="protein sequence ID" value="KAF3587279.1"/>
    <property type="molecule type" value="Genomic_DNA"/>
</dbReference>
<protein>
    <submittedName>
        <fullName evidence="1">Uncharacterized protein</fullName>
    </submittedName>
</protein>